<evidence type="ECO:0000313" key="6">
    <source>
        <dbReference type="EMBL" id="GAA3284606.1"/>
    </source>
</evidence>
<reference evidence="7" key="1">
    <citation type="journal article" date="2019" name="Int. J. Syst. Evol. Microbiol.">
        <title>The Global Catalogue of Microorganisms (GCM) 10K type strain sequencing project: providing services to taxonomists for standard genome sequencing and annotation.</title>
        <authorList>
            <consortium name="The Broad Institute Genomics Platform"/>
            <consortium name="The Broad Institute Genome Sequencing Center for Infectious Disease"/>
            <person name="Wu L."/>
            <person name="Ma J."/>
        </authorList>
    </citation>
    <scope>NUCLEOTIDE SEQUENCE [LARGE SCALE GENOMIC DNA]</scope>
    <source>
        <strain evidence="7">JCM 11483</strain>
    </source>
</reference>
<accession>A0ABP6RC69</accession>
<feature type="compositionally biased region" description="Acidic residues" evidence="4">
    <location>
        <begin position="319"/>
        <end position="331"/>
    </location>
</feature>
<dbReference type="SMART" id="SM00382">
    <property type="entry name" value="AAA"/>
    <property type="match status" value="1"/>
</dbReference>
<dbReference type="PANTHER" id="PTHR24220:SF86">
    <property type="entry name" value="ABC TRANSPORTER ABCH.1"/>
    <property type="match status" value="1"/>
</dbReference>
<dbReference type="CDD" id="cd03255">
    <property type="entry name" value="ABC_MJ0796_LolCDE_FtsE"/>
    <property type="match status" value="1"/>
</dbReference>
<dbReference type="InterPro" id="IPR017871">
    <property type="entry name" value="ABC_transporter-like_CS"/>
</dbReference>
<dbReference type="PROSITE" id="PS50893">
    <property type="entry name" value="ABC_TRANSPORTER_2"/>
    <property type="match status" value="1"/>
</dbReference>
<keyword evidence="3" id="KW-0067">ATP-binding</keyword>
<dbReference type="InterPro" id="IPR017911">
    <property type="entry name" value="MacB-like_ATP-bd"/>
</dbReference>
<feature type="compositionally biased region" description="Basic and acidic residues" evidence="4">
    <location>
        <begin position="291"/>
        <end position="310"/>
    </location>
</feature>
<feature type="compositionally biased region" description="Acidic residues" evidence="4">
    <location>
        <begin position="269"/>
        <end position="279"/>
    </location>
</feature>
<gene>
    <name evidence="6" type="ORF">GCM10020260_15450</name>
</gene>
<evidence type="ECO:0000256" key="4">
    <source>
        <dbReference type="SAM" id="MobiDB-lite"/>
    </source>
</evidence>
<keyword evidence="2" id="KW-0547">Nucleotide-binding</keyword>
<dbReference type="InterPro" id="IPR015854">
    <property type="entry name" value="ABC_transpr_LolD-like"/>
</dbReference>
<evidence type="ECO:0000313" key="7">
    <source>
        <dbReference type="Proteomes" id="UP001501736"/>
    </source>
</evidence>
<dbReference type="EMBL" id="BAAAYG010000005">
    <property type="protein sequence ID" value="GAA3284606.1"/>
    <property type="molecule type" value="Genomic_DNA"/>
</dbReference>
<dbReference type="Gene3D" id="3.40.50.300">
    <property type="entry name" value="P-loop containing nucleotide triphosphate hydrolases"/>
    <property type="match status" value="1"/>
</dbReference>
<comment type="caution">
    <text evidence="6">The sequence shown here is derived from an EMBL/GenBank/DDBJ whole genome shotgun (WGS) entry which is preliminary data.</text>
</comment>
<feature type="compositionally biased region" description="Low complexity" evidence="4">
    <location>
        <begin position="258"/>
        <end position="268"/>
    </location>
</feature>
<dbReference type="InterPro" id="IPR003593">
    <property type="entry name" value="AAA+_ATPase"/>
</dbReference>
<dbReference type="InterPro" id="IPR027417">
    <property type="entry name" value="P-loop_NTPase"/>
</dbReference>
<feature type="domain" description="ABC transporter" evidence="5">
    <location>
        <begin position="6"/>
        <end position="245"/>
    </location>
</feature>
<keyword evidence="1" id="KW-0813">Transport</keyword>
<dbReference type="Pfam" id="PF00005">
    <property type="entry name" value="ABC_tran"/>
    <property type="match status" value="1"/>
</dbReference>
<keyword evidence="7" id="KW-1185">Reference proteome</keyword>
<dbReference type="PANTHER" id="PTHR24220">
    <property type="entry name" value="IMPORT ATP-BINDING PROTEIN"/>
    <property type="match status" value="1"/>
</dbReference>
<sequence>MSVPVLETENLVKVYGRGAARFDALKGLTFEIHDGESVAVVGKSGSGKSTLMHLLALLDRPTSGVVALGGESVSELKPRRVSQLRNASFGFVFQQFFLNANQTVLENVTLPLKITGMSRGDRHRRGMEVLEQLEIAEKAKNKAKDLSGGQKQRVCIARALVNRPSVIFADEPTGNLDSATSEVVEDILFNLHRDHGITLVVVTHDEDLAARCERRLKMQDGEIVAEEHGVLADRHIDTTFDPDQLGVDPDEPRGPSRAATGQDAGAADEATEEEHDEDGSPLRRGRRRASRARDRARDTFRDRVRGRARTEGAAVEVSGDPEESEDPEGSEALDAAATAGADDDQPADEASQTRRRGRDADEEGTA</sequence>
<dbReference type="Proteomes" id="UP001501736">
    <property type="component" value="Unassembled WGS sequence"/>
</dbReference>
<dbReference type="InterPro" id="IPR003439">
    <property type="entry name" value="ABC_transporter-like_ATP-bd"/>
</dbReference>
<name>A0ABP6RC69_9MICC</name>
<proteinExistence type="predicted"/>
<feature type="region of interest" description="Disordered" evidence="4">
    <location>
        <begin position="238"/>
        <end position="366"/>
    </location>
</feature>
<evidence type="ECO:0000256" key="1">
    <source>
        <dbReference type="ARBA" id="ARBA00022448"/>
    </source>
</evidence>
<organism evidence="6 7">
    <name type="scientific">Nesterenkonia halobia</name>
    <dbReference type="NCBI Taxonomy" id="37922"/>
    <lineage>
        <taxon>Bacteria</taxon>
        <taxon>Bacillati</taxon>
        <taxon>Actinomycetota</taxon>
        <taxon>Actinomycetes</taxon>
        <taxon>Micrococcales</taxon>
        <taxon>Micrococcaceae</taxon>
        <taxon>Nesterenkonia</taxon>
    </lineage>
</organism>
<dbReference type="SUPFAM" id="SSF52540">
    <property type="entry name" value="P-loop containing nucleoside triphosphate hydrolases"/>
    <property type="match status" value="1"/>
</dbReference>
<evidence type="ECO:0000256" key="3">
    <source>
        <dbReference type="ARBA" id="ARBA00022840"/>
    </source>
</evidence>
<dbReference type="RefSeq" id="WP_344719934.1">
    <property type="nucleotide sequence ID" value="NZ_BAAAYG010000005.1"/>
</dbReference>
<dbReference type="PROSITE" id="PS00211">
    <property type="entry name" value="ABC_TRANSPORTER_1"/>
    <property type="match status" value="1"/>
</dbReference>
<evidence type="ECO:0000259" key="5">
    <source>
        <dbReference type="PROSITE" id="PS50893"/>
    </source>
</evidence>
<evidence type="ECO:0000256" key="2">
    <source>
        <dbReference type="ARBA" id="ARBA00022741"/>
    </source>
</evidence>
<protein>
    <recommendedName>
        <fullName evidence="5">ABC transporter domain-containing protein</fullName>
    </recommendedName>
</protein>